<name>A0A652ZVV1_9SPIR</name>
<accession>A0A652ZVV1</accession>
<dbReference type="EMBL" id="UPXP01000016">
    <property type="protein sequence ID" value="VBB39914.1"/>
    <property type="molecule type" value="Genomic_DNA"/>
</dbReference>
<proteinExistence type="predicted"/>
<gene>
    <name evidence="1" type="ORF">TRIP_E230097</name>
</gene>
<protein>
    <submittedName>
        <fullName evidence="1">Uncharacterized protein</fullName>
    </submittedName>
</protein>
<organism evidence="1">
    <name type="scientific">uncultured Spirochaetota bacterium</name>
    <dbReference type="NCBI Taxonomy" id="460511"/>
    <lineage>
        <taxon>Bacteria</taxon>
        <taxon>Pseudomonadati</taxon>
        <taxon>Spirochaetota</taxon>
        <taxon>environmental samples</taxon>
    </lineage>
</organism>
<reference evidence="1" key="1">
    <citation type="submission" date="2018-07" db="EMBL/GenBank/DDBJ databases">
        <authorList>
            <consortium name="Genoscope - CEA"/>
            <person name="William W."/>
        </authorList>
    </citation>
    <scope>NUCLEOTIDE SEQUENCE</scope>
    <source>
        <strain evidence="1">IK1</strain>
    </source>
</reference>
<evidence type="ECO:0000313" key="1">
    <source>
        <dbReference type="EMBL" id="VBB39914.1"/>
    </source>
</evidence>
<sequence>MTQFSNTSSLILDKVATQWEAKRTPRGGMETHARKNNLLNYLEHKKVLTFIDYRYMI</sequence>
<dbReference type="AlphaFoldDB" id="A0A652ZVV1"/>